<dbReference type="SUPFAM" id="SSF52540">
    <property type="entry name" value="P-loop containing nucleoside triphosphate hydrolases"/>
    <property type="match status" value="1"/>
</dbReference>
<proteinExistence type="predicted"/>
<dbReference type="Pfam" id="PF19568">
    <property type="entry name" value="Spore_III_AA"/>
    <property type="match status" value="1"/>
</dbReference>
<feature type="domain" description="AAA+ ATPase" evidence="3">
    <location>
        <begin position="122"/>
        <end position="278"/>
    </location>
</feature>
<dbReference type="PANTHER" id="PTHR20953">
    <property type="entry name" value="KINASE-RELATED"/>
    <property type="match status" value="1"/>
</dbReference>
<dbReference type="AlphaFoldDB" id="A0A1Z1MAM6"/>
<organism evidence="4">
    <name type="scientific">Vertebrata thuyoides</name>
    <dbReference type="NCBI Taxonomy" id="2006970"/>
    <lineage>
        <taxon>Eukaryota</taxon>
        <taxon>Rhodophyta</taxon>
        <taxon>Florideophyceae</taxon>
        <taxon>Rhodymeniophycidae</taxon>
        <taxon>Ceramiales</taxon>
        <taxon>Rhodomelaceae</taxon>
        <taxon>Polysiphonioideae</taxon>
        <taxon>Vertebrata</taxon>
    </lineage>
</organism>
<dbReference type="PANTHER" id="PTHR20953:SF3">
    <property type="entry name" value="P-LOOP CONTAINING NUCLEOSIDE TRIPHOSPHATE HYDROLASES SUPERFAMILY PROTEIN"/>
    <property type="match status" value="1"/>
</dbReference>
<dbReference type="InterPro" id="IPR058670">
    <property type="entry name" value="PTPase_dom"/>
</dbReference>
<dbReference type="InterPro" id="IPR045735">
    <property type="entry name" value="Spore_III_AA_AAA+_ATPase"/>
</dbReference>
<keyword evidence="4" id="KW-0934">Plastid</keyword>
<dbReference type="Pfam" id="PF25516">
    <property type="entry name" value="PTPase"/>
    <property type="match status" value="1"/>
</dbReference>
<dbReference type="InterPro" id="IPR003593">
    <property type="entry name" value="AAA+_ATPase"/>
</dbReference>
<dbReference type="Gene3D" id="3.40.50.300">
    <property type="entry name" value="P-loop containing nucleotide triphosphate hydrolases"/>
    <property type="match status" value="1"/>
</dbReference>
<evidence type="ECO:0000256" key="2">
    <source>
        <dbReference type="ARBA" id="ARBA00022840"/>
    </source>
</evidence>
<accession>A0A1Z1MAM6</accession>
<name>A0A1Z1MAM6_9FLOR</name>
<sequence length="563" mass="63774">MLIADDLDKLLNILPNFIKTPLDQHPGKKFLIEIVMDLGRRPEARFPNGPQYLSTKSVSWYDLDFCIKKIPHFSGDNRSGIECTLHRISSIKNRKGSVTGLTFRVGRAIFGTIGSIRDLLYTKKSVLLLGKPGVGKTTAIREITRVLADEMQKRVVIIDTSNEIAGDGDIPHPAIGRARRMQVASPELQHQVMIEAVENHMPEVIIIDEIGTELEALAARTIAERGVQLVGTAHGNCLDNVIKNPVLCDLIGGIQYVTLGDDEAKRRGSQKSVLERKGLPAFQVAIEIHERNSWVIHENVDEVVDKILQGALPFFQRRQSNKNGSMSIISEAFSTTSFMIHKKSFAKSGMQNDFNQENLSILSDSNLFNNSFKSSKQFNHPSLSLRNTNFTNHTSTLVYYQLYVYGINIRQVESVIKDLDLCLKLTRDLLKADYILGLKSSIKYSNKIRQVAKLNKIIIYTIHSHSTNSIHRALKQIVTTQFTFNHNWYYLCTRKTTIELNAIIETRYAIEKIIFNNKESVQLISRCEKITSLQIKLINLYNLKYSVFGQKNDQKLIIYPIGL</sequence>
<keyword evidence="1" id="KW-0547">Nucleotide-binding</keyword>
<evidence type="ECO:0000313" key="4">
    <source>
        <dbReference type="EMBL" id="ARW63138.1"/>
    </source>
</evidence>
<keyword evidence="2" id="KW-0067">ATP-binding</keyword>
<dbReference type="GO" id="GO:0005524">
    <property type="term" value="F:ATP binding"/>
    <property type="evidence" value="ECO:0007669"/>
    <property type="project" value="UniProtKB-KW"/>
</dbReference>
<dbReference type="EMBL" id="MF101426">
    <property type="protein sequence ID" value="ARW63138.1"/>
    <property type="molecule type" value="Genomic_DNA"/>
</dbReference>
<geneLocation type="chloroplast" evidence="4"/>
<keyword evidence="4" id="KW-0150">Chloroplast</keyword>
<dbReference type="GeneID" id="33356459"/>
<protein>
    <recommendedName>
        <fullName evidence="3">AAA+ ATPase domain-containing protein</fullName>
    </recommendedName>
</protein>
<dbReference type="InterPro" id="IPR027417">
    <property type="entry name" value="P-loop_NTPase"/>
</dbReference>
<dbReference type="SMART" id="SM00382">
    <property type="entry name" value="AAA"/>
    <property type="match status" value="1"/>
</dbReference>
<evidence type="ECO:0000259" key="3">
    <source>
        <dbReference type="SMART" id="SM00382"/>
    </source>
</evidence>
<reference evidence="4" key="1">
    <citation type="journal article" date="2017" name="J. Phycol.">
        <title>Analysis of chloroplast genomes and a supermatrix inform reclassification of the Rhodomelaceae (Rhodophyta).</title>
        <authorList>
            <person name="Diaz-Tapia P."/>
            <person name="Maggs C.A."/>
            <person name="West J.A."/>
            <person name="Verbruggen H."/>
        </authorList>
    </citation>
    <scope>NUCLEOTIDE SEQUENCE</scope>
    <source>
        <strain evidence="4">PD546</strain>
    </source>
</reference>
<dbReference type="CDD" id="cd00009">
    <property type="entry name" value="AAA"/>
    <property type="match status" value="1"/>
</dbReference>
<dbReference type="RefSeq" id="YP_009394576.1">
    <property type="nucleotide sequence ID" value="NC_035273.1"/>
</dbReference>
<gene>
    <name evidence="4" type="primary">ycf45</name>
</gene>
<evidence type="ECO:0000256" key="1">
    <source>
        <dbReference type="ARBA" id="ARBA00022741"/>
    </source>
</evidence>